<proteinExistence type="predicted"/>
<organism evidence="1 2">
    <name type="scientific">Pistacia atlantica</name>
    <dbReference type="NCBI Taxonomy" id="434234"/>
    <lineage>
        <taxon>Eukaryota</taxon>
        <taxon>Viridiplantae</taxon>
        <taxon>Streptophyta</taxon>
        <taxon>Embryophyta</taxon>
        <taxon>Tracheophyta</taxon>
        <taxon>Spermatophyta</taxon>
        <taxon>Magnoliopsida</taxon>
        <taxon>eudicotyledons</taxon>
        <taxon>Gunneridae</taxon>
        <taxon>Pentapetalae</taxon>
        <taxon>rosids</taxon>
        <taxon>malvids</taxon>
        <taxon>Sapindales</taxon>
        <taxon>Anacardiaceae</taxon>
        <taxon>Pistacia</taxon>
    </lineage>
</organism>
<evidence type="ECO:0000313" key="1">
    <source>
        <dbReference type="EMBL" id="KAJ0088350.1"/>
    </source>
</evidence>
<keyword evidence="2" id="KW-1185">Reference proteome</keyword>
<name>A0ACC1AP56_9ROSI</name>
<evidence type="ECO:0000313" key="2">
    <source>
        <dbReference type="Proteomes" id="UP001164250"/>
    </source>
</evidence>
<accession>A0ACC1AP56</accession>
<comment type="caution">
    <text evidence="1">The sequence shown here is derived from an EMBL/GenBank/DDBJ whole genome shotgun (WGS) entry which is preliminary data.</text>
</comment>
<dbReference type="EMBL" id="CM047905">
    <property type="protein sequence ID" value="KAJ0088350.1"/>
    <property type="molecule type" value="Genomic_DNA"/>
</dbReference>
<gene>
    <name evidence="1" type="ORF">Patl1_32891</name>
</gene>
<dbReference type="Proteomes" id="UP001164250">
    <property type="component" value="Chromosome 9"/>
</dbReference>
<sequence length="42" mass="4864">MELAKHFLRTNIKPELMVLCLLPVLPLELRPTISEITTKTIF</sequence>
<reference evidence="2" key="1">
    <citation type="journal article" date="2023" name="G3 (Bethesda)">
        <title>Genome assembly and association tests identify interacting loci associated with vigor, precocity, and sex in interspecific pistachio rootstocks.</title>
        <authorList>
            <person name="Palmer W."/>
            <person name="Jacygrad E."/>
            <person name="Sagayaradj S."/>
            <person name="Cavanaugh K."/>
            <person name="Han R."/>
            <person name="Bertier L."/>
            <person name="Beede B."/>
            <person name="Kafkas S."/>
            <person name="Golino D."/>
            <person name="Preece J."/>
            <person name="Michelmore R."/>
        </authorList>
    </citation>
    <scope>NUCLEOTIDE SEQUENCE [LARGE SCALE GENOMIC DNA]</scope>
</reference>
<protein>
    <submittedName>
        <fullName evidence="1">Uncharacterized protein</fullName>
    </submittedName>
</protein>